<sequence>MYEDKDWLNTDIEYFISHEINALPVLRKWSHERKEQLRCRLIKNADRTFLWVSLVLQRLPFEPRMSEVGLAMILSEIPDRLEDIYRDILMTIPPDYRQESKTMLAILVMAQNPLSQNELQECWAIRFHHDSIHHMMGNVEPDIQRPVGILCGQFVRWEKSETKSGMAKFSEATVEQCRLVHQSSKDFLLSKFEQEPAIPMEEDSWFQLDVAEADRIMATRCVWYANLSDFRASTLAPRHLKDDISKSIGIARPDKIRRALDKCCDRHPFLHYVLHHWVYHFREVERLSSKHILETQYITDLVTQMYRNNVSIQAHWFMKMLRITDTSLKQKRCRVPPLAFCAYNGHNTIASHLLKISPRINASISQLQFSALHMAVLGKHLPMVDRLLQEGANIEAHDAWNRTPLHLAARRNNKDILSYLLEHGAIVSAEDHFGISPIQGARERGLTDHVELLASYKTEAEKNDRMTKESCSGPKAQAIQHYESIHQASRLHCENDVELSDSSKDDDTDEDLEDCVNEVLCDHTCRSPVYGKPYPDSGSSSEILSLSHAGSASSLASRAQRSSSNIRKAASVSSLASYTQRSPFVVQKDASASSPASTTPSLNMTREAGSSSSLAIDARENRMISEFRHDNERSYLLRTSFPREHNNIWPTERGGSSVVSETREGDKTSLPCVLTAESGPTLPSERIIRPAKMGFESGAGHREPKNVTREMDDATPQSLEAAENPPMIGDSQPKSLEVPGKPLLAVKIKTKEQNTGLFKAHVGNAKRRALKLLHKSVRGSKRASPHGNAT</sequence>
<name>A0ABR4AT21_9LECA</name>
<feature type="region of interest" description="Disordered" evidence="2">
    <location>
        <begin position="585"/>
        <end position="615"/>
    </location>
</feature>
<dbReference type="PROSITE" id="PS50088">
    <property type="entry name" value="ANK_REPEAT"/>
    <property type="match status" value="2"/>
</dbReference>
<feature type="repeat" description="ANK" evidence="1">
    <location>
        <begin position="367"/>
        <end position="399"/>
    </location>
</feature>
<protein>
    <submittedName>
        <fullName evidence="3">Uncharacterized protein</fullName>
    </submittedName>
</protein>
<keyword evidence="4" id="KW-1185">Reference proteome</keyword>
<dbReference type="Pfam" id="PF12796">
    <property type="entry name" value="Ank_2"/>
    <property type="match status" value="1"/>
</dbReference>
<dbReference type="EMBL" id="JBEFKJ010000001">
    <property type="protein sequence ID" value="KAL2048273.1"/>
    <property type="molecule type" value="Genomic_DNA"/>
</dbReference>
<dbReference type="SMART" id="SM00248">
    <property type="entry name" value="ANK"/>
    <property type="match status" value="4"/>
</dbReference>
<gene>
    <name evidence="3" type="ORF">N7G274_000184</name>
</gene>
<comment type="caution">
    <text evidence="3">The sequence shown here is derived from an EMBL/GenBank/DDBJ whole genome shotgun (WGS) entry which is preliminary data.</text>
</comment>
<dbReference type="Gene3D" id="1.25.40.20">
    <property type="entry name" value="Ankyrin repeat-containing domain"/>
    <property type="match status" value="1"/>
</dbReference>
<reference evidence="3 4" key="1">
    <citation type="submission" date="2024-09" db="EMBL/GenBank/DDBJ databases">
        <title>Rethinking Asexuality: The Enigmatic Case of Functional Sexual Genes in Lepraria (Stereocaulaceae).</title>
        <authorList>
            <person name="Doellman M."/>
            <person name="Sun Y."/>
            <person name="Barcenas-Pena A."/>
            <person name="Lumbsch H.T."/>
            <person name="Grewe F."/>
        </authorList>
    </citation>
    <scope>NUCLEOTIDE SEQUENCE [LARGE SCALE GENOMIC DNA]</scope>
    <source>
        <strain evidence="3 4">Mercado 3170</strain>
    </source>
</reference>
<proteinExistence type="predicted"/>
<evidence type="ECO:0000256" key="1">
    <source>
        <dbReference type="PROSITE-ProRule" id="PRU00023"/>
    </source>
</evidence>
<organism evidence="3 4">
    <name type="scientific">Stereocaulon virgatum</name>
    <dbReference type="NCBI Taxonomy" id="373712"/>
    <lineage>
        <taxon>Eukaryota</taxon>
        <taxon>Fungi</taxon>
        <taxon>Dikarya</taxon>
        <taxon>Ascomycota</taxon>
        <taxon>Pezizomycotina</taxon>
        <taxon>Lecanoromycetes</taxon>
        <taxon>OSLEUM clade</taxon>
        <taxon>Lecanoromycetidae</taxon>
        <taxon>Lecanorales</taxon>
        <taxon>Lecanorineae</taxon>
        <taxon>Stereocaulaceae</taxon>
        <taxon>Stereocaulon</taxon>
    </lineage>
</organism>
<feature type="repeat" description="ANK" evidence="1">
    <location>
        <begin position="400"/>
        <end position="432"/>
    </location>
</feature>
<dbReference type="InterPro" id="IPR036770">
    <property type="entry name" value="Ankyrin_rpt-contain_sf"/>
</dbReference>
<accession>A0ABR4AT21</accession>
<dbReference type="SUPFAM" id="SSF48403">
    <property type="entry name" value="Ankyrin repeat"/>
    <property type="match status" value="1"/>
</dbReference>
<keyword evidence="1" id="KW-0040">ANK repeat</keyword>
<evidence type="ECO:0000256" key="2">
    <source>
        <dbReference type="SAM" id="MobiDB-lite"/>
    </source>
</evidence>
<dbReference type="Proteomes" id="UP001590950">
    <property type="component" value="Unassembled WGS sequence"/>
</dbReference>
<dbReference type="InterPro" id="IPR002110">
    <property type="entry name" value="Ankyrin_rpt"/>
</dbReference>
<dbReference type="PANTHER" id="PTHR10039">
    <property type="entry name" value="AMELOGENIN"/>
    <property type="match status" value="1"/>
</dbReference>
<feature type="compositionally biased region" description="Polar residues" evidence="2">
    <location>
        <begin position="602"/>
        <end position="614"/>
    </location>
</feature>
<evidence type="ECO:0000313" key="4">
    <source>
        <dbReference type="Proteomes" id="UP001590950"/>
    </source>
</evidence>
<dbReference type="PROSITE" id="PS50297">
    <property type="entry name" value="ANK_REP_REGION"/>
    <property type="match status" value="2"/>
</dbReference>
<feature type="compositionally biased region" description="Low complexity" evidence="2">
    <location>
        <begin position="590"/>
        <end position="601"/>
    </location>
</feature>
<feature type="region of interest" description="Disordered" evidence="2">
    <location>
        <begin position="695"/>
        <end position="738"/>
    </location>
</feature>
<feature type="compositionally biased region" description="Basic and acidic residues" evidence="2">
    <location>
        <begin position="699"/>
        <end position="712"/>
    </location>
</feature>
<evidence type="ECO:0000313" key="3">
    <source>
        <dbReference type="EMBL" id="KAL2048273.1"/>
    </source>
</evidence>
<dbReference type="PANTHER" id="PTHR10039:SF16">
    <property type="entry name" value="GPI INOSITOL-DEACYLASE"/>
    <property type="match status" value="1"/>
</dbReference>